<dbReference type="RefSeq" id="WP_058399746.1">
    <property type="nucleotide sequence ID" value="NZ_LKCI01000001.1"/>
</dbReference>
<comment type="caution">
    <text evidence="1">The sequence shown here is derived from an EMBL/GenBank/DDBJ whole genome shotgun (WGS) entry which is preliminary data.</text>
</comment>
<sequence length="292" mass="32739">MNDLKNQIETLRKTIFKIYENRPRNDRENQEDSFKLFIKAALNIQLQLFIARYKGYGLSEAETVQCIVIRSSLFEITQKEMDECDSKALAMAVLQYVDTVAANPVYTDVLSLLLESIMLVGKNGNGLAQFLTPPWLAGYLSELMPMQNTDKPFMVCEFCCGAGTLLLAPLALMMSRNPHHAKNATVIANDIDPIMCCTTALQVVTNTVVHDVDLCEFTQHCSDVITEWKDGKAYPIRFKTPAKVFAARARIREEKLRACGYYEIFDEPETIKLSSLIEARSASTISESVGAV</sequence>
<gene>
    <name evidence="1" type="ORF">AO287_26540</name>
</gene>
<evidence type="ECO:0008006" key="3">
    <source>
        <dbReference type="Google" id="ProtNLM"/>
    </source>
</evidence>
<proteinExistence type="predicted"/>
<organism evidence="1 2">
    <name type="scientific">Pseudomonas savastanoi</name>
    <name type="common">Pseudomonas syringae pv. savastanoi</name>
    <dbReference type="NCBI Taxonomy" id="29438"/>
    <lineage>
        <taxon>Bacteria</taxon>
        <taxon>Pseudomonadati</taxon>
        <taxon>Pseudomonadota</taxon>
        <taxon>Gammaproteobacteria</taxon>
        <taxon>Pseudomonadales</taxon>
        <taxon>Pseudomonadaceae</taxon>
        <taxon>Pseudomonas</taxon>
    </lineage>
</organism>
<dbReference type="Gene3D" id="3.40.50.150">
    <property type="entry name" value="Vaccinia Virus protein VP39"/>
    <property type="match status" value="1"/>
</dbReference>
<dbReference type="InterPro" id="IPR029063">
    <property type="entry name" value="SAM-dependent_MTases_sf"/>
</dbReference>
<reference evidence="1 2" key="1">
    <citation type="submission" date="2015-09" db="EMBL/GenBank/DDBJ databases">
        <title>Genome sequence of ICMP 19499.</title>
        <authorList>
            <person name="Visnovsky S.B."/>
            <person name="Lu A."/>
            <person name="Panda P."/>
            <person name="Pitman A.R."/>
        </authorList>
    </citation>
    <scope>NUCLEOTIDE SEQUENCE [LARGE SCALE GENOMIC DNA]</scope>
    <source>
        <strain evidence="1 2">ICMP 19499</strain>
    </source>
</reference>
<dbReference type="Proteomes" id="UP000054513">
    <property type="component" value="Unassembled WGS sequence"/>
</dbReference>
<evidence type="ECO:0000313" key="1">
    <source>
        <dbReference type="EMBL" id="KTC62426.1"/>
    </source>
</evidence>
<evidence type="ECO:0000313" key="2">
    <source>
        <dbReference type="Proteomes" id="UP000054513"/>
    </source>
</evidence>
<dbReference type="EMBL" id="LKCI01000001">
    <property type="protein sequence ID" value="KTC62426.1"/>
    <property type="molecule type" value="Genomic_DNA"/>
</dbReference>
<dbReference type="AlphaFoldDB" id="A0AAW3M7G4"/>
<dbReference type="SUPFAM" id="SSF53335">
    <property type="entry name" value="S-adenosyl-L-methionine-dependent methyltransferases"/>
    <property type="match status" value="1"/>
</dbReference>
<protein>
    <recommendedName>
        <fullName evidence="3">DNA methylase adenine-specific domain-containing protein</fullName>
    </recommendedName>
</protein>
<name>A0AAW3M7G4_PSESS</name>
<accession>A0AAW3M7G4</accession>